<keyword evidence="2" id="KW-1185">Reference proteome</keyword>
<name>A0ACB9J4W6_9ASTR</name>
<comment type="caution">
    <text evidence="1">The sequence shown here is derived from an EMBL/GenBank/DDBJ whole genome shotgun (WGS) entry which is preliminary data.</text>
</comment>
<reference evidence="2" key="1">
    <citation type="journal article" date="2022" name="Mol. Ecol. Resour.">
        <title>The genomes of chicory, endive, great burdock and yacon provide insights into Asteraceae palaeo-polyploidization history and plant inulin production.</title>
        <authorList>
            <person name="Fan W."/>
            <person name="Wang S."/>
            <person name="Wang H."/>
            <person name="Wang A."/>
            <person name="Jiang F."/>
            <person name="Liu H."/>
            <person name="Zhao H."/>
            <person name="Xu D."/>
            <person name="Zhang Y."/>
        </authorList>
    </citation>
    <scope>NUCLEOTIDE SEQUENCE [LARGE SCALE GENOMIC DNA]</scope>
    <source>
        <strain evidence="2">cv. Yunnan</strain>
    </source>
</reference>
<evidence type="ECO:0000313" key="2">
    <source>
        <dbReference type="Proteomes" id="UP001056120"/>
    </source>
</evidence>
<reference evidence="1 2" key="2">
    <citation type="journal article" date="2022" name="Mol. Ecol. Resour.">
        <title>The genomes of chicory, endive, great burdock and yacon provide insights into Asteraceae paleo-polyploidization history and plant inulin production.</title>
        <authorList>
            <person name="Fan W."/>
            <person name="Wang S."/>
            <person name="Wang H."/>
            <person name="Wang A."/>
            <person name="Jiang F."/>
            <person name="Liu H."/>
            <person name="Zhao H."/>
            <person name="Xu D."/>
            <person name="Zhang Y."/>
        </authorList>
    </citation>
    <scope>NUCLEOTIDE SEQUENCE [LARGE SCALE GENOMIC DNA]</scope>
    <source>
        <strain evidence="2">cv. Yunnan</strain>
        <tissue evidence="1">Leaves</tissue>
    </source>
</reference>
<protein>
    <submittedName>
        <fullName evidence="1">Uncharacterized protein</fullName>
    </submittedName>
</protein>
<evidence type="ECO:0000313" key="1">
    <source>
        <dbReference type="EMBL" id="KAI3814766.1"/>
    </source>
</evidence>
<accession>A0ACB9J4W6</accession>
<organism evidence="1 2">
    <name type="scientific">Smallanthus sonchifolius</name>
    <dbReference type="NCBI Taxonomy" id="185202"/>
    <lineage>
        <taxon>Eukaryota</taxon>
        <taxon>Viridiplantae</taxon>
        <taxon>Streptophyta</taxon>
        <taxon>Embryophyta</taxon>
        <taxon>Tracheophyta</taxon>
        <taxon>Spermatophyta</taxon>
        <taxon>Magnoliopsida</taxon>
        <taxon>eudicotyledons</taxon>
        <taxon>Gunneridae</taxon>
        <taxon>Pentapetalae</taxon>
        <taxon>asterids</taxon>
        <taxon>campanulids</taxon>
        <taxon>Asterales</taxon>
        <taxon>Asteraceae</taxon>
        <taxon>Asteroideae</taxon>
        <taxon>Heliantheae alliance</taxon>
        <taxon>Millerieae</taxon>
        <taxon>Smallanthus</taxon>
    </lineage>
</organism>
<proteinExistence type="predicted"/>
<gene>
    <name evidence="1" type="ORF">L1987_14410</name>
</gene>
<dbReference type="EMBL" id="CM042022">
    <property type="protein sequence ID" value="KAI3814766.1"/>
    <property type="molecule type" value="Genomic_DNA"/>
</dbReference>
<dbReference type="Proteomes" id="UP001056120">
    <property type="component" value="Linkage Group LG05"/>
</dbReference>
<sequence>MKLRSVEYDRGLTGCPAGTSAIHALAHLASYDDDTIDDYDYEDDTSYSVEFGIEVASISQMLKSQLLQPIILFFFFFSICKSPIANCCVCCNLPISSSDHIYACPPSKFPELITHPSHRQHPLSLYPTSIYPGGFFRCDACAQRGTRFSYHCQFCDFDLHVLCASKPLSINHPHPLVLTFSSPYGEKSGFSCDVCRTVGSADQWLYRCVCCEFDVHLHCATAKMLQPPISHSMSTGHAQIHWQTQNSAPVGVQRYQQPQAPLGLQQSYQASVGFQGPPQPQP</sequence>